<name>K9VX03_9CYAN</name>
<protein>
    <submittedName>
        <fullName evidence="1">Endodeoxyribonuclease RusA</fullName>
    </submittedName>
</protein>
<evidence type="ECO:0000313" key="1">
    <source>
        <dbReference type="EMBL" id="AFZ11695.1"/>
    </source>
</evidence>
<dbReference type="InterPro" id="IPR036614">
    <property type="entry name" value="RusA-like_sf"/>
</dbReference>
<reference evidence="1 2" key="1">
    <citation type="submission" date="2012-06" db="EMBL/GenBank/DDBJ databases">
        <title>Finished chromosome of genome of Crinalium epipsammum PCC 9333.</title>
        <authorList>
            <consortium name="US DOE Joint Genome Institute"/>
            <person name="Gugger M."/>
            <person name="Coursin T."/>
            <person name="Rippka R."/>
            <person name="Tandeau De Marsac N."/>
            <person name="Huntemann M."/>
            <person name="Wei C.-L."/>
            <person name="Han J."/>
            <person name="Detter J.C."/>
            <person name="Han C."/>
            <person name="Tapia R."/>
            <person name="Davenport K."/>
            <person name="Daligault H."/>
            <person name="Erkkila T."/>
            <person name="Gu W."/>
            <person name="Munk A.C.C."/>
            <person name="Teshima H."/>
            <person name="Xu Y."/>
            <person name="Chain P."/>
            <person name="Chen A."/>
            <person name="Krypides N."/>
            <person name="Mavromatis K."/>
            <person name="Markowitz V."/>
            <person name="Szeto E."/>
            <person name="Ivanova N."/>
            <person name="Mikhailova N."/>
            <person name="Ovchinnikova G."/>
            <person name="Pagani I."/>
            <person name="Pati A."/>
            <person name="Goodwin L."/>
            <person name="Peters L."/>
            <person name="Pitluck S."/>
            <person name="Woyke T."/>
            <person name="Kerfeld C."/>
        </authorList>
    </citation>
    <scope>NUCLEOTIDE SEQUENCE [LARGE SCALE GENOMIC DNA]</scope>
    <source>
        <strain evidence="1 2">PCC 9333</strain>
    </source>
</reference>
<dbReference type="EMBL" id="CP003620">
    <property type="protein sequence ID" value="AFZ11695.1"/>
    <property type="molecule type" value="Genomic_DNA"/>
</dbReference>
<dbReference type="Pfam" id="PF05866">
    <property type="entry name" value="RusA"/>
    <property type="match status" value="1"/>
</dbReference>
<gene>
    <name evidence="1" type="ORF">Cri9333_0776</name>
</gene>
<organism evidence="1 2">
    <name type="scientific">Crinalium epipsammum PCC 9333</name>
    <dbReference type="NCBI Taxonomy" id="1173022"/>
    <lineage>
        <taxon>Bacteria</taxon>
        <taxon>Bacillati</taxon>
        <taxon>Cyanobacteriota</taxon>
        <taxon>Cyanophyceae</taxon>
        <taxon>Gomontiellales</taxon>
        <taxon>Gomontiellaceae</taxon>
        <taxon>Crinalium</taxon>
    </lineage>
</organism>
<dbReference type="SUPFAM" id="SSF103084">
    <property type="entry name" value="Holliday junction resolvase RusA"/>
    <property type="match status" value="1"/>
</dbReference>
<dbReference type="Proteomes" id="UP000010472">
    <property type="component" value="Chromosome"/>
</dbReference>
<dbReference type="STRING" id="1173022.Cri9333_0776"/>
<dbReference type="PATRIC" id="fig|1173022.3.peg.846"/>
<dbReference type="GO" id="GO:0000287">
    <property type="term" value="F:magnesium ion binding"/>
    <property type="evidence" value="ECO:0007669"/>
    <property type="project" value="InterPro"/>
</dbReference>
<dbReference type="GO" id="GO:0006310">
    <property type="term" value="P:DNA recombination"/>
    <property type="evidence" value="ECO:0007669"/>
    <property type="project" value="InterPro"/>
</dbReference>
<dbReference type="Gene3D" id="3.30.1330.70">
    <property type="entry name" value="Holliday junction resolvase RusA"/>
    <property type="match status" value="1"/>
</dbReference>
<dbReference type="OrthoDB" id="462802at2"/>
<proteinExistence type="predicted"/>
<dbReference type="eggNOG" id="COG4570">
    <property type="taxonomic scope" value="Bacteria"/>
</dbReference>
<dbReference type="GO" id="GO:0006281">
    <property type="term" value="P:DNA repair"/>
    <property type="evidence" value="ECO:0007669"/>
    <property type="project" value="InterPro"/>
</dbReference>
<dbReference type="KEGG" id="cep:Cri9333_0776"/>
<sequence>MNELLAALINSEHEQCIASPTTALLHARNAGEWLIETMEQLSAEEWHSWLVNNCTLTERTAQTYIQIARNLPSVTKPAKVTNVATEVKEQTKEEIPENLSSIANVAVIISEQKITSIPDLITETEATENNLELEQSPNFTESVPTITTNYLIATTPATLTFFVPGTVVPKARPRVTSKGTYLPPRYRQWRNHAEVEISRQLWEQEYSQKLPLTKAAVKVEVRGSHRGDLDNILGSCLDALVSAGVLIDDRISVVPRLEVWHNSEGNTGALIEVRVM</sequence>
<dbReference type="RefSeq" id="WP_015201817.1">
    <property type="nucleotide sequence ID" value="NC_019753.1"/>
</dbReference>
<dbReference type="InterPro" id="IPR008822">
    <property type="entry name" value="Endonuclease_RusA-like"/>
</dbReference>
<accession>K9VX03</accession>
<dbReference type="AlphaFoldDB" id="K9VX03"/>
<dbReference type="HOGENOM" id="CLU_841552_0_0_3"/>
<keyword evidence="2" id="KW-1185">Reference proteome</keyword>
<evidence type="ECO:0000313" key="2">
    <source>
        <dbReference type="Proteomes" id="UP000010472"/>
    </source>
</evidence>